<accession>A0A5B8ULI8</accession>
<dbReference type="Gene3D" id="3.40.50.720">
    <property type="entry name" value="NAD(P)-binding Rossmann-like Domain"/>
    <property type="match status" value="1"/>
</dbReference>
<dbReference type="GO" id="GO:0005737">
    <property type="term" value="C:cytoplasm"/>
    <property type="evidence" value="ECO:0007669"/>
    <property type="project" value="TreeGrafter"/>
</dbReference>
<dbReference type="Proteomes" id="UP000321204">
    <property type="component" value="Chromosome"/>
</dbReference>
<dbReference type="KEGG" id="fgg:FSB75_16500"/>
<protein>
    <submittedName>
        <fullName evidence="2">SDR family NAD(P)-dependent oxidoreductase</fullName>
    </submittedName>
</protein>
<feature type="domain" description="NAD-dependent epimerase/dehydratase" evidence="1">
    <location>
        <begin position="2"/>
        <end position="217"/>
    </location>
</feature>
<dbReference type="EMBL" id="CP042433">
    <property type="protein sequence ID" value="QEC57433.1"/>
    <property type="molecule type" value="Genomic_DNA"/>
</dbReference>
<dbReference type="Pfam" id="PF01370">
    <property type="entry name" value="Epimerase"/>
    <property type="match status" value="1"/>
</dbReference>
<evidence type="ECO:0000259" key="1">
    <source>
        <dbReference type="Pfam" id="PF01370"/>
    </source>
</evidence>
<dbReference type="PANTHER" id="PTHR48079:SF6">
    <property type="entry name" value="NAD(P)-BINDING DOMAIN-CONTAINING PROTEIN-RELATED"/>
    <property type="match status" value="1"/>
</dbReference>
<proteinExistence type="predicted"/>
<dbReference type="GO" id="GO:0004029">
    <property type="term" value="F:aldehyde dehydrogenase (NAD+) activity"/>
    <property type="evidence" value="ECO:0007669"/>
    <property type="project" value="TreeGrafter"/>
</dbReference>
<organism evidence="2 3">
    <name type="scientific">Flavisolibacter ginsenosidimutans</name>
    <dbReference type="NCBI Taxonomy" id="661481"/>
    <lineage>
        <taxon>Bacteria</taxon>
        <taxon>Pseudomonadati</taxon>
        <taxon>Bacteroidota</taxon>
        <taxon>Chitinophagia</taxon>
        <taxon>Chitinophagales</taxon>
        <taxon>Chitinophagaceae</taxon>
        <taxon>Flavisolibacter</taxon>
    </lineage>
</organism>
<dbReference type="InterPro" id="IPR051783">
    <property type="entry name" value="NAD(P)-dependent_oxidoreduct"/>
</dbReference>
<reference evidence="2 3" key="1">
    <citation type="journal article" date="2015" name="Int. J. Syst. Evol. Microbiol.">
        <title>Flavisolibacter ginsenosidimutans sp. nov., with ginsenoside-converting activity isolated from soil used for cultivating ginseng.</title>
        <authorList>
            <person name="Zhao Y."/>
            <person name="Liu Q."/>
            <person name="Kang M.S."/>
            <person name="Jin F."/>
            <person name="Yu H."/>
            <person name="Im W.T."/>
        </authorList>
    </citation>
    <scope>NUCLEOTIDE SEQUENCE [LARGE SCALE GENOMIC DNA]</scope>
    <source>
        <strain evidence="2 3">Gsoil 636</strain>
    </source>
</reference>
<dbReference type="OrthoDB" id="596910at2"/>
<keyword evidence="3" id="KW-1185">Reference proteome</keyword>
<dbReference type="PANTHER" id="PTHR48079">
    <property type="entry name" value="PROTEIN YEEZ"/>
    <property type="match status" value="1"/>
</dbReference>
<evidence type="ECO:0000313" key="2">
    <source>
        <dbReference type="EMBL" id="QEC57433.1"/>
    </source>
</evidence>
<dbReference type="SUPFAM" id="SSF51735">
    <property type="entry name" value="NAD(P)-binding Rossmann-fold domains"/>
    <property type="match status" value="1"/>
</dbReference>
<dbReference type="InterPro" id="IPR001509">
    <property type="entry name" value="Epimerase_deHydtase"/>
</dbReference>
<dbReference type="AlphaFoldDB" id="A0A5B8ULI8"/>
<evidence type="ECO:0000313" key="3">
    <source>
        <dbReference type="Proteomes" id="UP000321204"/>
    </source>
</evidence>
<name>A0A5B8ULI8_9BACT</name>
<sequence>MILVTGGTGFLGSYIIKNLVEKGHAVRAIRRSSKLPFFIDQKIWEKVEWVEGDVLDVVSLAEAMKGIDAVIHSAAVVSFTKDKRKEMYAVNVDGTTNVVNAALESGVRRLLHVSSVAALGRTTKASTVTEEKTWEENKNNTHYAVTKHRAEMHAWRGFAEGLEGVVINPSTILGYGNWHQSSCAIFRNAYKGFPWYTKGVNGFVGVEDVAEVAVQLLLSDMTERRFIVNTENRSFQSLLNEMAKGFGKKPPHRYAGPAMSEVAWRMEKVKSILTGSKPLLSKETAKVAHSQTSFDNTALRNELPNFSFTPLDVVIKKACAQYEQAMKQGLLTL</sequence>
<dbReference type="RefSeq" id="WP_146789738.1">
    <property type="nucleotide sequence ID" value="NZ_BAABIO010000003.1"/>
</dbReference>
<gene>
    <name evidence="2" type="ORF">FSB75_16500</name>
</gene>
<dbReference type="InterPro" id="IPR036291">
    <property type="entry name" value="NAD(P)-bd_dom_sf"/>
</dbReference>